<name>A0A401FIW7_9LACO</name>
<comment type="similarity">
    <text evidence="5 14">In the C-terminal section; belongs to the HTP reductase family.</text>
</comment>
<keyword evidence="10 14" id="KW-0560">Oxidoreductase</keyword>
<dbReference type="InterPro" id="IPR050765">
    <property type="entry name" value="Riboflavin_Biosynth_HTPR"/>
</dbReference>
<dbReference type="PROSITE" id="PS00903">
    <property type="entry name" value="CYT_DCMP_DEAMINASES_1"/>
    <property type="match status" value="1"/>
</dbReference>
<keyword evidence="9 14" id="KW-0521">NADP</keyword>
<comment type="function">
    <text evidence="1 14">Converts 2,5-diamino-6-(ribosylamino)-4(3h)-pyrimidinone 5'-phosphate into 5-amino-6-(ribosylamino)-2,4(1h,3h)-pyrimidinedione 5'-phosphate.</text>
</comment>
<proteinExistence type="inferred from homology"/>
<dbReference type="InterPro" id="IPR016193">
    <property type="entry name" value="Cytidine_deaminase-like"/>
</dbReference>
<dbReference type="SUPFAM" id="SSF53927">
    <property type="entry name" value="Cytidine deaminase-like"/>
    <property type="match status" value="1"/>
</dbReference>
<dbReference type="GO" id="GO:0009231">
    <property type="term" value="P:riboflavin biosynthetic process"/>
    <property type="evidence" value="ECO:0007669"/>
    <property type="project" value="UniProtKB-UniPathway"/>
</dbReference>
<protein>
    <recommendedName>
        <fullName evidence="14">Riboflavin biosynthesis protein RibD</fullName>
    </recommendedName>
    <domain>
        <recommendedName>
            <fullName evidence="14">Diaminohydroxyphosphoribosylaminopyrimidine deaminase</fullName>
            <shortName evidence="14">DRAP deaminase</shortName>
            <ecNumber evidence="14">3.5.4.26</ecNumber>
        </recommendedName>
        <alternativeName>
            <fullName evidence="14">Riboflavin-specific deaminase</fullName>
        </alternativeName>
    </domain>
    <domain>
        <recommendedName>
            <fullName evidence="14">5-amino-6-(5-phosphoribosylamino)uracil reductase</fullName>
            <ecNumber evidence="14">1.1.1.193</ecNumber>
        </recommendedName>
        <alternativeName>
            <fullName evidence="14">HTP reductase</fullName>
        </alternativeName>
    </domain>
</protein>
<feature type="binding site" evidence="17">
    <location>
        <position position="61"/>
    </location>
    <ligand>
        <name>Zn(2+)</name>
        <dbReference type="ChEBI" id="CHEBI:29105"/>
        <note>catalytic</note>
    </ligand>
</feature>
<feature type="binding site" evidence="16">
    <location>
        <position position="181"/>
    </location>
    <ligand>
        <name>substrate</name>
    </ligand>
</feature>
<gene>
    <name evidence="19" type="ORF">NBRC111893_445</name>
</gene>
<sequence>MVGAVIVKDNHILSKGHHEVFGGPHAEVNAINHLPDNVNVEGATMYVTLEPCAHTGKTPPCVQMIVKAGIKRVVVGEIDPNPLVAGKGVAYLKSHGIKVVVLNTLLDANNAYRFYFKHHRPFVTLKYAMTVDGRLNFSTTKRSILTGNQAFLDNQRRRQNNQAILVGANTVAIDNPQLTIRKSSSGFPFIRLVVIHDANQIDFDAQLFKEVTNKTPAWILANKNKVGMVPDNVKVIIKPVWTATKICEYLSSVGIQSLLVEGGSQIFNQFVAENQFEQIITYVAPQLFGEHALPVLTGKELGSPTSLTMVSVNKLGNDVKLVFERSN</sequence>
<evidence type="ECO:0000256" key="15">
    <source>
        <dbReference type="PIRSR" id="PIRSR006769-1"/>
    </source>
</evidence>
<dbReference type="CDD" id="cd01284">
    <property type="entry name" value="Riboflavin_deaminase-reductase"/>
    <property type="match status" value="1"/>
</dbReference>
<evidence type="ECO:0000256" key="13">
    <source>
        <dbReference type="ARBA" id="ARBA00049886"/>
    </source>
</evidence>
<feature type="binding site" evidence="16">
    <location>
        <position position="170"/>
    </location>
    <ligand>
        <name>NADP(+)</name>
        <dbReference type="ChEBI" id="CHEBI:58349"/>
    </ligand>
</feature>
<dbReference type="SUPFAM" id="SSF53597">
    <property type="entry name" value="Dihydrofolate reductase-like"/>
    <property type="match status" value="1"/>
</dbReference>
<dbReference type="EC" id="1.1.1.193" evidence="14"/>
<comment type="cofactor">
    <cofactor evidence="14 17">
        <name>Zn(2+)</name>
        <dbReference type="ChEBI" id="CHEBI:29105"/>
    </cofactor>
    <text evidence="14 17">Binds 1 zinc ion.</text>
</comment>
<comment type="pathway">
    <text evidence="3 14">Cofactor biosynthesis; riboflavin biosynthesis; 5-amino-6-(D-ribitylamino)uracil from GTP: step 3/4.</text>
</comment>
<evidence type="ECO:0000259" key="18">
    <source>
        <dbReference type="PROSITE" id="PS51747"/>
    </source>
</evidence>
<feature type="domain" description="CMP/dCMP-type deaminase" evidence="18">
    <location>
        <begin position="1"/>
        <end position="100"/>
    </location>
</feature>
<dbReference type="GO" id="GO:0008835">
    <property type="term" value="F:diaminohydroxyphosphoribosylaminopyrimidine deaminase activity"/>
    <property type="evidence" value="ECO:0007669"/>
    <property type="project" value="UniProtKB-EC"/>
</dbReference>
<feature type="binding site" evidence="16">
    <location>
        <position position="178"/>
    </location>
    <ligand>
        <name>substrate</name>
    </ligand>
</feature>
<evidence type="ECO:0000256" key="8">
    <source>
        <dbReference type="ARBA" id="ARBA00022833"/>
    </source>
</evidence>
<dbReference type="GO" id="GO:0008270">
    <property type="term" value="F:zinc ion binding"/>
    <property type="evidence" value="ECO:0007669"/>
    <property type="project" value="InterPro"/>
</dbReference>
<dbReference type="GO" id="GO:0008703">
    <property type="term" value="F:5-amino-6-(5-phosphoribosylamino)uracil reductase activity"/>
    <property type="evidence" value="ECO:0007669"/>
    <property type="project" value="UniProtKB-EC"/>
</dbReference>
<evidence type="ECO:0000256" key="17">
    <source>
        <dbReference type="PIRSR" id="PIRSR006769-3"/>
    </source>
</evidence>
<dbReference type="InterPro" id="IPR004794">
    <property type="entry name" value="Eubact_RibD"/>
</dbReference>
<comment type="pathway">
    <text evidence="2 14">Cofactor biosynthesis; riboflavin biosynthesis; 5-amino-6-(D-ribitylamino)uracil from GTP: step 2/4.</text>
</comment>
<dbReference type="Proteomes" id="UP000286974">
    <property type="component" value="Unassembled WGS sequence"/>
</dbReference>
<feature type="binding site" evidence="16">
    <location>
        <position position="174"/>
    </location>
    <ligand>
        <name>NADP(+)</name>
        <dbReference type="ChEBI" id="CHEBI:58349"/>
    </ligand>
</feature>
<evidence type="ECO:0000313" key="19">
    <source>
        <dbReference type="EMBL" id="GAY72299.1"/>
    </source>
</evidence>
<evidence type="ECO:0000256" key="14">
    <source>
        <dbReference type="PIRNR" id="PIRNR006769"/>
    </source>
</evidence>
<dbReference type="PROSITE" id="PS51747">
    <property type="entry name" value="CYT_DCMP_DEAMINASES_2"/>
    <property type="match status" value="1"/>
</dbReference>
<dbReference type="InterPro" id="IPR024072">
    <property type="entry name" value="DHFR-like_dom_sf"/>
</dbReference>
<dbReference type="Pfam" id="PF00383">
    <property type="entry name" value="dCMP_cyt_deam_1"/>
    <property type="match status" value="1"/>
</dbReference>
<dbReference type="InterPro" id="IPR002125">
    <property type="entry name" value="CMP_dCMP_dom"/>
</dbReference>
<dbReference type="EC" id="3.5.4.26" evidence="14"/>
<dbReference type="PIRSF" id="PIRSF006769">
    <property type="entry name" value="RibD"/>
    <property type="match status" value="1"/>
</dbReference>
<comment type="catalytic activity">
    <reaction evidence="13 14">
        <text>2,5-diamino-6-hydroxy-4-(5-phosphoribosylamino)-pyrimidine + H2O + H(+) = 5-amino-6-(5-phospho-D-ribosylamino)uracil + NH4(+)</text>
        <dbReference type="Rhea" id="RHEA:21868"/>
        <dbReference type="ChEBI" id="CHEBI:15377"/>
        <dbReference type="ChEBI" id="CHEBI:15378"/>
        <dbReference type="ChEBI" id="CHEBI:28938"/>
        <dbReference type="ChEBI" id="CHEBI:58453"/>
        <dbReference type="ChEBI" id="CHEBI:58614"/>
        <dbReference type="EC" id="3.5.4.26"/>
    </reaction>
</comment>
<evidence type="ECO:0000256" key="1">
    <source>
        <dbReference type="ARBA" id="ARBA00002151"/>
    </source>
</evidence>
<dbReference type="InterPro" id="IPR016192">
    <property type="entry name" value="APOBEC/CMP_deaminase_Zn-bd"/>
</dbReference>
<dbReference type="PANTHER" id="PTHR38011">
    <property type="entry name" value="DIHYDROFOLATE REDUCTASE FAMILY PROTEIN (AFU_ORTHOLOGUE AFUA_8G06820)"/>
    <property type="match status" value="1"/>
</dbReference>
<evidence type="ECO:0000256" key="10">
    <source>
        <dbReference type="ARBA" id="ARBA00023002"/>
    </source>
</evidence>
<evidence type="ECO:0000256" key="4">
    <source>
        <dbReference type="ARBA" id="ARBA00005259"/>
    </source>
</evidence>
<keyword evidence="8 14" id="KW-0862">Zinc</keyword>
<dbReference type="Gene3D" id="3.40.140.10">
    <property type="entry name" value="Cytidine Deaminase, domain 2"/>
    <property type="match status" value="1"/>
</dbReference>
<dbReference type="Pfam" id="PF01872">
    <property type="entry name" value="RibD_C"/>
    <property type="match status" value="1"/>
</dbReference>
<accession>A0A401FIW7</accession>
<keyword evidence="11" id="KW-0511">Multifunctional enzyme</keyword>
<evidence type="ECO:0000256" key="16">
    <source>
        <dbReference type="PIRSR" id="PIRSR006769-2"/>
    </source>
</evidence>
<feature type="binding site" evidence="16">
    <location>
        <position position="158"/>
    </location>
    <ligand>
        <name>substrate</name>
    </ligand>
</feature>
<dbReference type="Gene3D" id="3.40.430.10">
    <property type="entry name" value="Dihydrofolate Reductase, subunit A"/>
    <property type="match status" value="1"/>
</dbReference>
<feature type="active site" description="Proton donor" evidence="15">
    <location>
        <position position="27"/>
    </location>
</feature>
<reference evidence="19 20" key="1">
    <citation type="submission" date="2017-11" db="EMBL/GenBank/DDBJ databases">
        <title>Draft Genome Sequence of Lactobacillus curieae NBRC 111893 isolated from Koso, a Japanese sugar-Vegetable Fermented Beverage.</title>
        <authorList>
            <person name="Chiou T.Y."/>
            <person name="Oshima K."/>
            <person name="Suda W."/>
            <person name="Hattori M."/>
            <person name="Takahashi T."/>
        </authorList>
    </citation>
    <scope>NUCLEOTIDE SEQUENCE [LARGE SCALE GENOMIC DNA]</scope>
    <source>
        <strain evidence="19 20">NBRC111893</strain>
    </source>
</reference>
<feature type="binding site" evidence="17">
    <location>
        <position position="25"/>
    </location>
    <ligand>
        <name>Zn(2+)</name>
        <dbReference type="ChEBI" id="CHEBI:29105"/>
        <note>catalytic</note>
    </ligand>
</feature>
<dbReference type="PANTHER" id="PTHR38011:SF7">
    <property type="entry name" value="2,5-DIAMINO-6-RIBOSYLAMINO-4(3H)-PYRIMIDINONE 5'-PHOSPHATE REDUCTASE"/>
    <property type="match status" value="1"/>
</dbReference>
<evidence type="ECO:0000313" key="20">
    <source>
        <dbReference type="Proteomes" id="UP000286974"/>
    </source>
</evidence>
<dbReference type="AlphaFoldDB" id="A0A401FIW7"/>
<feature type="binding site" evidence="16">
    <location>
        <position position="128"/>
    </location>
    <ligand>
        <name>NADP(+)</name>
        <dbReference type="ChEBI" id="CHEBI:58349"/>
    </ligand>
</feature>
<evidence type="ECO:0000256" key="9">
    <source>
        <dbReference type="ARBA" id="ARBA00022857"/>
    </source>
</evidence>
<dbReference type="EMBL" id="BEXA01000001">
    <property type="protein sequence ID" value="GAY72299.1"/>
    <property type="molecule type" value="Genomic_DNA"/>
</dbReference>
<evidence type="ECO:0000256" key="3">
    <source>
        <dbReference type="ARBA" id="ARBA00004910"/>
    </source>
</evidence>
<comment type="similarity">
    <text evidence="4 14">In the N-terminal section; belongs to the cytidine and deoxycytidylate deaminase family.</text>
</comment>
<keyword evidence="20" id="KW-1185">Reference proteome</keyword>
<evidence type="ECO:0000256" key="2">
    <source>
        <dbReference type="ARBA" id="ARBA00004882"/>
    </source>
</evidence>
<evidence type="ECO:0000256" key="5">
    <source>
        <dbReference type="ARBA" id="ARBA00007417"/>
    </source>
</evidence>
<comment type="caution">
    <text evidence="19">The sequence shown here is derived from an EMBL/GenBank/DDBJ whole genome shotgun (WGS) entry which is preliminary data.</text>
</comment>
<evidence type="ECO:0000256" key="6">
    <source>
        <dbReference type="ARBA" id="ARBA00022619"/>
    </source>
</evidence>
<organism evidence="19 20">
    <name type="scientific">Lentilactobacillus kosonis</name>
    <dbReference type="NCBI Taxonomy" id="2810561"/>
    <lineage>
        <taxon>Bacteria</taxon>
        <taxon>Bacillati</taxon>
        <taxon>Bacillota</taxon>
        <taxon>Bacilli</taxon>
        <taxon>Lactobacillales</taxon>
        <taxon>Lactobacillaceae</taxon>
        <taxon>Lentilactobacillus</taxon>
    </lineage>
</organism>
<comment type="catalytic activity">
    <reaction evidence="12 14">
        <text>5-amino-6-(5-phospho-D-ribitylamino)uracil + NADP(+) = 5-amino-6-(5-phospho-D-ribosylamino)uracil + NADPH + H(+)</text>
        <dbReference type="Rhea" id="RHEA:17845"/>
        <dbReference type="ChEBI" id="CHEBI:15378"/>
        <dbReference type="ChEBI" id="CHEBI:57783"/>
        <dbReference type="ChEBI" id="CHEBI:58349"/>
        <dbReference type="ChEBI" id="CHEBI:58421"/>
        <dbReference type="ChEBI" id="CHEBI:58453"/>
        <dbReference type="EC" id="1.1.1.193"/>
    </reaction>
</comment>
<feature type="binding site" evidence="16">
    <location>
        <position position="261"/>
    </location>
    <ligand>
        <name>substrate</name>
    </ligand>
</feature>
<evidence type="ECO:0000256" key="12">
    <source>
        <dbReference type="ARBA" id="ARBA00049861"/>
    </source>
</evidence>
<evidence type="ECO:0000256" key="11">
    <source>
        <dbReference type="ARBA" id="ARBA00023268"/>
    </source>
</evidence>
<evidence type="ECO:0000256" key="7">
    <source>
        <dbReference type="ARBA" id="ARBA00022723"/>
    </source>
</evidence>
<feature type="binding site" evidence="17">
    <location>
        <position position="52"/>
    </location>
    <ligand>
        <name>Zn(2+)</name>
        <dbReference type="ChEBI" id="CHEBI:29105"/>
        <note>catalytic</note>
    </ligand>
</feature>
<dbReference type="NCBIfam" id="TIGR00326">
    <property type="entry name" value="eubact_ribD"/>
    <property type="match status" value="1"/>
</dbReference>
<keyword evidence="14 19" id="KW-0378">Hydrolase</keyword>
<keyword evidence="6 14" id="KW-0686">Riboflavin biosynthesis</keyword>
<dbReference type="UniPathway" id="UPA00275">
    <property type="reaction ID" value="UER00401"/>
</dbReference>
<dbReference type="InterPro" id="IPR002734">
    <property type="entry name" value="RibDG_C"/>
</dbReference>
<keyword evidence="7 14" id="KW-0479">Metal-binding</keyword>